<feature type="compositionally biased region" description="Acidic residues" evidence="1">
    <location>
        <begin position="151"/>
        <end position="160"/>
    </location>
</feature>
<evidence type="ECO:0000313" key="3">
    <source>
        <dbReference type="EMBL" id="MEQ2425335.1"/>
    </source>
</evidence>
<comment type="caution">
    <text evidence="3">The sequence shown here is derived from an EMBL/GenBank/DDBJ whole genome shotgun (WGS) entry which is preliminary data.</text>
</comment>
<sequence length="426" mass="47352">MNQQQSVAMQSMKEWLSHPGELGREPAKIEPAGEFDLHGLHYYMFRYKKGILGKWLLGVCGGYGPGDTEHCGHVFSEMEPYDAVTAVDKAKEMVEMIRRYWMEQAKALEQEARPADPEGSGEDSGNVNDACREVAGRKDADRNHAGRNDINEDGDQEENDETGTFVGFVLLSEPHWSPDKLAADMKADWGIDCIEEEDGETSGEDVSANDEGNTAHDDEDAPHIYSVNGLRLVVAMMDAPVPEGEAEANAANNYMWPEAVETVKTHKAHLMVAIMGKDAPVKERGLLFAKLMAACCRQETVLGVYTSGTVFQPRFYLDASEMMKDGGLPILNWIYFGLYQTEGGWNTYTYGMRAFGRDEMEVLDVRAEPQELRDYLLNLAYYVLDGDVVLRDGETLGFTAEQKLPITRSKGVSLDGVTLKIGYPES</sequence>
<reference evidence="3 4" key="1">
    <citation type="submission" date="2024-03" db="EMBL/GenBank/DDBJ databases">
        <title>Human intestinal bacterial collection.</title>
        <authorList>
            <person name="Pauvert C."/>
            <person name="Hitch T.C.A."/>
            <person name="Clavel T."/>
        </authorList>
    </citation>
    <scope>NUCLEOTIDE SEQUENCE [LARGE SCALE GENOMIC DNA]</scope>
    <source>
        <strain evidence="3 4">CLA-SR-H021</strain>
    </source>
</reference>
<evidence type="ECO:0000256" key="1">
    <source>
        <dbReference type="SAM" id="MobiDB-lite"/>
    </source>
</evidence>
<keyword evidence="4" id="KW-1185">Reference proteome</keyword>
<feature type="domain" description="DUF4261" evidence="2">
    <location>
        <begin position="348"/>
        <end position="421"/>
    </location>
</feature>
<feature type="region of interest" description="Disordered" evidence="1">
    <location>
        <begin position="109"/>
        <end position="160"/>
    </location>
</feature>
<gene>
    <name evidence="3" type="ORF">WMQ36_10160</name>
</gene>
<dbReference type="Proteomes" id="UP001454086">
    <property type="component" value="Unassembled WGS sequence"/>
</dbReference>
<dbReference type="EMBL" id="JBBMFM010000030">
    <property type="protein sequence ID" value="MEQ2425335.1"/>
    <property type="molecule type" value="Genomic_DNA"/>
</dbReference>
<dbReference type="RefSeq" id="WP_008717516.1">
    <property type="nucleotide sequence ID" value="NZ_JBBMFM010000030.1"/>
</dbReference>
<proteinExistence type="predicted"/>
<feature type="compositionally biased region" description="Basic and acidic residues" evidence="1">
    <location>
        <begin position="130"/>
        <end position="150"/>
    </location>
</feature>
<accession>A0ABV1D4J3</accession>
<dbReference type="Pfam" id="PF14080">
    <property type="entry name" value="DUF4261"/>
    <property type="match status" value="1"/>
</dbReference>
<evidence type="ECO:0000259" key="2">
    <source>
        <dbReference type="Pfam" id="PF14080"/>
    </source>
</evidence>
<evidence type="ECO:0000313" key="4">
    <source>
        <dbReference type="Proteomes" id="UP001454086"/>
    </source>
</evidence>
<name>A0ABV1D4J3_9FIRM</name>
<protein>
    <submittedName>
        <fullName evidence="3">DUF4261 domain-containing protein</fullName>
    </submittedName>
</protein>
<organism evidence="3 4">
    <name type="scientific">Enterocloster hominis</name>
    <name type="common">ex Hitch et al. 2024</name>
    <dbReference type="NCBI Taxonomy" id="1917870"/>
    <lineage>
        <taxon>Bacteria</taxon>
        <taxon>Bacillati</taxon>
        <taxon>Bacillota</taxon>
        <taxon>Clostridia</taxon>
        <taxon>Lachnospirales</taxon>
        <taxon>Lachnospiraceae</taxon>
        <taxon>Enterocloster</taxon>
    </lineage>
</organism>
<feature type="region of interest" description="Disordered" evidence="1">
    <location>
        <begin position="197"/>
        <end position="221"/>
    </location>
</feature>
<dbReference type="InterPro" id="IPR025357">
    <property type="entry name" value="DUF4261"/>
</dbReference>